<comment type="caution">
    <text evidence="3">Lacks conserved residue(s) required for the propagation of feature annotation.</text>
</comment>
<organism evidence="6 7">
    <name type="scientific">Devosia lucknowensis</name>
    <dbReference type="NCBI Taxonomy" id="1096929"/>
    <lineage>
        <taxon>Bacteria</taxon>
        <taxon>Pseudomonadati</taxon>
        <taxon>Pseudomonadota</taxon>
        <taxon>Alphaproteobacteria</taxon>
        <taxon>Hyphomicrobiales</taxon>
        <taxon>Devosiaceae</taxon>
        <taxon>Devosia</taxon>
    </lineage>
</organism>
<name>A0A1Y6EUP6_9HYPH</name>
<dbReference type="Gene3D" id="3.40.50.2300">
    <property type="match status" value="1"/>
</dbReference>
<evidence type="ECO:0000256" key="1">
    <source>
        <dbReference type="ARBA" id="ARBA00012528"/>
    </source>
</evidence>
<dbReference type="FunFam" id="3.30.70.270:FF:000001">
    <property type="entry name" value="Diguanylate cyclase domain protein"/>
    <property type="match status" value="1"/>
</dbReference>
<accession>A0A1Y6EUP6</accession>
<dbReference type="NCBIfam" id="TIGR00254">
    <property type="entry name" value="GGDEF"/>
    <property type="match status" value="1"/>
</dbReference>
<dbReference type="InterPro" id="IPR011006">
    <property type="entry name" value="CheY-like_superfamily"/>
</dbReference>
<dbReference type="InterPro" id="IPR001789">
    <property type="entry name" value="Sig_transdc_resp-reg_receiver"/>
</dbReference>
<evidence type="ECO:0000313" key="6">
    <source>
        <dbReference type="EMBL" id="SMQ64961.1"/>
    </source>
</evidence>
<evidence type="ECO:0000259" key="5">
    <source>
        <dbReference type="PROSITE" id="PS50887"/>
    </source>
</evidence>
<dbReference type="NCBIfam" id="NF007135">
    <property type="entry name" value="PRK09581.1"/>
    <property type="match status" value="1"/>
</dbReference>
<keyword evidence="3" id="KW-0597">Phosphoprotein</keyword>
<dbReference type="Gene3D" id="6.10.250.690">
    <property type="match status" value="1"/>
</dbReference>
<evidence type="ECO:0000256" key="2">
    <source>
        <dbReference type="ARBA" id="ARBA00034247"/>
    </source>
</evidence>
<feature type="modified residue" description="4-aspartylphosphate" evidence="3">
    <location>
        <position position="64"/>
    </location>
</feature>
<dbReference type="PROSITE" id="PS50887">
    <property type="entry name" value="GGDEF"/>
    <property type="match status" value="1"/>
</dbReference>
<dbReference type="Gene3D" id="3.30.70.270">
    <property type="match status" value="1"/>
</dbReference>
<dbReference type="EMBL" id="FXWK01000001">
    <property type="protein sequence ID" value="SMQ64961.1"/>
    <property type="molecule type" value="Genomic_DNA"/>
</dbReference>
<evidence type="ECO:0000259" key="4">
    <source>
        <dbReference type="PROSITE" id="PS50110"/>
    </source>
</evidence>
<dbReference type="CDD" id="cd17538">
    <property type="entry name" value="REC_D1_PleD-like"/>
    <property type="match status" value="1"/>
</dbReference>
<dbReference type="InterPro" id="IPR029787">
    <property type="entry name" value="Nucleotide_cyclase"/>
</dbReference>
<dbReference type="AlphaFoldDB" id="A0A1Y6EUP6"/>
<feature type="domain" description="GGDEF" evidence="5">
    <location>
        <begin position="333"/>
        <end position="467"/>
    </location>
</feature>
<protein>
    <recommendedName>
        <fullName evidence="1">diguanylate cyclase</fullName>
        <ecNumber evidence="1">2.7.7.65</ecNumber>
    </recommendedName>
</protein>
<dbReference type="GO" id="GO:0005886">
    <property type="term" value="C:plasma membrane"/>
    <property type="evidence" value="ECO:0007669"/>
    <property type="project" value="TreeGrafter"/>
</dbReference>
<evidence type="ECO:0000256" key="3">
    <source>
        <dbReference type="PROSITE-ProRule" id="PRU00169"/>
    </source>
</evidence>
<dbReference type="FunFam" id="3.40.50.2300:FF:000574">
    <property type="entry name" value="Response regulator PleD"/>
    <property type="match status" value="1"/>
</dbReference>
<feature type="domain" description="Response regulatory" evidence="4">
    <location>
        <begin position="15"/>
        <end position="131"/>
    </location>
</feature>
<dbReference type="EC" id="2.7.7.65" evidence="1"/>
<sequence length="467" mass="51982">MGSRLCVGVYAVTARVLIVDDIPTNVRLLEARLSAEYYEVVTASSGPQALEICQNQDIDIVLLDVMMPEMDGFEVCRRLKASPKTHHVPVLMITALDQPSDRVQGLDAGADDFLSKPVDDTQLMARVKSLVRLKSLTDELRARALTGQQIAIEDALRAMDSISASGGNILIIDSDLRHAERIKGYLSPEHRVDILTEPADAVFQVTGASYELALVSMSLDAFDPLRVCSQVRTVDHSRNLPIILMADTGDKPRVVRALDLGVNDFISRPVDRNELMARVRTQIRRHRYAMELRESVNNTMALAVTDGLTGLYNRRYFDRHLNVLLGKAQEQERDMALMILDIDHFKSVNDNHGHDIGDAVLREFAARLKRNIRGVDLACRFGGEEFVVLMPDTDIGQAEAVAERVRQSVSEKSFDVGAARPLDVTVSVGVSIRERQTDTPETLIKRADVALYRAKREGRNRVIFDAA</sequence>
<dbReference type="Proteomes" id="UP000194474">
    <property type="component" value="Unassembled WGS sequence"/>
</dbReference>
<dbReference type="InterPro" id="IPR043128">
    <property type="entry name" value="Rev_trsase/Diguanyl_cyclase"/>
</dbReference>
<reference evidence="7" key="1">
    <citation type="submission" date="2017-04" db="EMBL/GenBank/DDBJ databases">
        <authorList>
            <person name="Varghese N."/>
            <person name="Submissions S."/>
        </authorList>
    </citation>
    <scope>NUCLEOTIDE SEQUENCE [LARGE SCALE GENOMIC DNA]</scope>
</reference>
<dbReference type="SUPFAM" id="SSF52172">
    <property type="entry name" value="CheY-like"/>
    <property type="match status" value="2"/>
</dbReference>
<comment type="catalytic activity">
    <reaction evidence="2">
        <text>2 GTP = 3',3'-c-di-GMP + 2 diphosphate</text>
        <dbReference type="Rhea" id="RHEA:24898"/>
        <dbReference type="ChEBI" id="CHEBI:33019"/>
        <dbReference type="ChEBI" id="CHEBI:37565"/>
        <dbReference type="ChEBI" id="CHEBI:58805"/>
        <dbReference type="EC" id="2.7.7.65"/>
    </reaction>
</comment>
<dbReference type="InterPro" id="IPR000160">
    <property type="entry name" value="GGDEF_dom"/>
</dbReference>
<dbReference type="GO" id="GO:0052621">
    <property type="term" value="F:diguanylate cyclase activity"/>
    <property type="evidence" value="ECO:0007669"/>
    <property type="project" value="UniProtKB-EC"/>
</dbReference>
<dbReference type="PANTHER" id="PTHR45138">
    <property type="entry name" value="REGULATORY COMPONENTS OF SENSORY TRANSDUCTION SYSTEM"/>
    <property type="match status" value="1"/>
</dbReference>
<dbReference type="PANTHER" id="PTHR45138:SF9">
    <property type="entry name" value="DIGUANYLATE CYCLASE DGCM-RELATED"/>
    <property type="match status" value="1"/>
</dbReference>
<evidence type="ECO:0000313" key="7">
    <source>
        <dbReference type="Proteomes" id="UP000194474"/>
    </source>
</evidence>
<dbReference type="Pfam" id="PF00072">
    <property type="entry name" value="Response_reg"/>
    <property type="match status" value="2"/>
</dbReference>
<keyword evidence="7" id="KW-1185">Reference proteome</keyword>
<dbReference type="Pfam" id="PF00990">
    <property type="entry name" value="GGDEF"/>
    <property type="match status" value="1"/>
</dbReference>
<dbReference type="SMART" id="SM00448">
    <property type="entry name" value="REC"/>
    <property type="match status" value="2"/>
</dbReference>
<feature type="domain" description="Response regulatory" evidence="4">
    <location>
        <begin position="168"/>
        <end position="283"/>
    </location>
</feature>
<gene>
    <name evidence="6" type="ORF">SAMN06295905_1104</name>
</gene>
<dbReference type="InterPro" id="IPR050469">
    <property type="entry name" value="Diguanylate_Cyclase"/>
</dbReference>
<dbReference type="GO" id="GO:0000160">
    <property type="term" value="P:phosphorelay signal transduction system"/>
    <property type="evidence" value="ECO:0007669"/>
    <property type="project" value="InterPro"/>
</dbReference>
<proteinExistence type="predicted"/>
<dbReference type="GO" id="GO:1902201">
    <property type="term" value="P:negative regulation of bacterial-type flagellum-dependent cell motility"/>
    <property type="evidence" value="ECO:0007669"/>
    <property type="project" value="TreeGrafter"/>
</dbReference>
<dbReference type="PROSITE" id="PS50110">
    <property type="entry name" value="RESPONSE_REGULATORY"/>
    <property type="match status" value="2"/>
</dbReference>
<dbReference type="SMART" id="SM00267">
    <property type="entry name" value="GGDEF"/>
    <property type="match status" value="1"/>
</dbReference>
<dbReference type="CDD" id="cd01949">
    <property type="entry name" value="GGDEF"/>
    <property type="match status" value="1"/>
</dbReference>
<dbReference type="GO" id="GO:0043709">
    <property type="term" value="P:cell adhesion involved in single-species biofilm formation"/>
    <property type="evidence" value="ECO:0007669"/>
    <property type="project" value="TreeGrafter"/>
</dbReference>
<dbReference type="SUPFAM" id="SSF55073">
    <property type="entry name" value="Nucleotide cyclase"/>
    <property type="match status" value="1"/>
</dbReference>